<sequence>MREVPEDEPREVPFDARAGEVVRVAMFSIYPAKGTIVTRSAPACESHGGSIS</sequence>
<organism evidence="1 2">
    <name type="scientific">Dermabacter vaginalis</name>
    <dbReference type="NCBI Taxonomy" id="1630135"/>
    <lineage>
        <taxon>Bacteria</taxon>
        <taxon>Bacillati</taxon>
        <taxon>Actinomycetota</taxon>
        <taxon>Actinomycetes</taxon>
        <taxon>Micrococcales</taxon>
        <taxon>Dermabacteraceae</taxon>
        <taxon>Dermabacter</taxon>
    </lineage>
</organism>
<proteinExistence type="predicted"/>
<dbReference type="AlphaFoldDB" id="A0A1B0ZK08"/>
<accession>A0A1B0ZK08</accession>
<dbReference type="KEGG" id="dva:DAD186_16420"/>
<protein>
    <submittedName>
        <fullName evidence="1">Uncharacterized protein</fullName>
    </submittedName>
</protein>
<gene>
    <name evidence="1" type="ORF">DAD186_16420</name>
</gene>
<evidence type="ECO:0000313" key="2">
    <source>
        <dbReference type="Proteomes" id="UP000092596"/>
    </source>
</evidence>
<name>A0A1B0ZK08_9MICO</name>
<evidence type="ECO:0000313" key="1">
    <source>
        <dbReference type="EMBL" id="ANP28192.1"/>
    </source>
</evidence>
<dbReference type="STRING" id="1630135.DAD186_16420"/>
<dbReference type="EMBL" id="CP012117">
    <property type="protein sequence ID" value="ANP28192.1"/>
    <property type="molecule type" value="Genomic_DNA"/>
</dbReference>
<dbReference type="Proteomes" id="UP000092596">
    <property type="component" value="Chromosome"/>
</dbReference>
<reference evidence="1 2" key="1">
    <citation type="submission" date="2015-06" db="EMBL/GenBank/DDBJ databases">
        <title>Investigation of pathophysiology for high-risk pregnancy and development of treatment modality based on it.</title>
        <authorList>
            <person name="Kim B.-C."/>
            <person name="Lim S."/>
        </authorList>
    </citation>
    <scope>NUCLEOTIDE SEQUENCE [LARGE SCALE GENOMIC DNA]</scope>
    <source>
        <strain evidence="1 2">AD1-86</strain>
    </source>
</reference>